<evidence type="ECO:0000259" key="3">
    <source>
        <dbReference type="Pfam" id="PF01055"/>
    </source>
</evidence>
<evidence type="ECO:0000259" key="4">
    <source>
        <dbReference type="Pfam" id="PF13802"/>
    </source>
</evidence>
<dbReference type="InterPro" id="IPR051816">
    <property type="entry name" value="Glycosyl_Hydrolase_31"/>
</dbReference>
<dbReference type="CDD" id="cd06591">
    <property type="entry name" value="GH31_xylosidase_XylS"/>
    <property type="match status" value="1"/>
</dbReference>
<dbReference type="SUPFAM" id="SSF74650">
    <property type="entry name" value="Galactose mutarotase-like"/>
    <property type="match status" value="1"/>
</dbReference>
<dbReference type="InterPro" id="IPR013780">
    <property type="entry name" value="Glyco_hydro_b"/>
</dbReference>
<keyword evidence="2" id="KW-0378">Hydrolase</keyword>
<feature type="domain" description="Glycoside hydrolase family 31 N-terminal" evidence="4">
    <location>
        <begin position="123"/>
        <end position="214"/>
    </location>
</feature>
<dbReference type="Gene3D" id="3.20.20.80">
    <property type="entry name" value="Glycosidases"/>
    <property type="match status" value="1"/>
</dbReference>
<reference evidence="6 7" key="1">
    <citation type="submission" date="2024-08" db="EMBL/GenBank/DDBJ databases">
        <title>Genome sequence of Streptomyces aureus CACIA-1.46HGO.</title>
        <authorList>
            <person name="Evangelista-Martinez Z."/>
        </authorList>
    </citation>
    <scope>NUCLEOTIDE SEQUENCE [LARGE SCALE GENOMIC DNA]</scope>
    <source>
        <strain evidence="6 7">CACIA-1.46HGO</strain>
    </source>
</reference>
<dbReference type="InterPro" id="IPR025887">
    <property type="entry name" value="Glyco_hydro_31_N_dom"/>
</dbReference>
<dbReference type="SUPFAM" id="SSF51445">
    <property type="entry name" value="(Trans)glycosidases"/>
    <property type="match status" value="1"/>
</dbReference>
<comment type="caution">
    <text evidence="6">The sequence shown here is derived from an EMBL/GenBank/DDBJ whole genome shotgun (WGS) entry which is preliminary data.</text>
</comment>
<proteinExistence type="inferred from homology"/>
<accession>A0ABV4SAZ7</accession>
<name>A0ABV4SAZ7_9ACTN</name>
<evidence type="ECO:0000256" key="1">
    <source>
        <dbReference type="ARBA" id="ARBA00007806"/>
    </source>
</evidence>
<feature type="domain" description="Glycosyl hydrolase family 31 C-terminal" evidence="5">
    <location>
        <begin position="605"/>
        <end position="688"/>
    </location>
</feature>
<dbReference type="Gene3D" id="2.60.40.1760">
    <property type="entry name" value="glycosyl hydrolase (family 31)"/>
    <property type="match status" value="1"/>
</dbReference>
<dbReference type="InterPro" id="IPR000322">
    <property type="entry name" value="Glyco_hydro_31_TIM"/>
</dbReference>
<keyword evidence="7" id="KW-1185">Reference proteome</keyword>
<evidence type="ECO:0000259" key="5">
    <source>
        <dbReference type="Pfam" id="PF21365"/>
    </source>
</evidence>
<organism evidence="6 7">
    <name type="scientific">Streptomyces aureus</name>
    <dbReference type="NCBI Taxonomy" id="193461"/>
    <lineage>
        <taxon>Bacteria</taxon>
        <taxon>Bacillati</taxon>
        <taxon>Actinomycetota</taxon>
        <taxon>Actinomycetes</taxon>
        <taxon>Kitasatosporales</taxon>
        <taxon>Streptomycetaceae</taxon>
        <taxon>Streptomyces</taxon>
    </lineage>
</organism>
<dbReference type="Pfam" id="PF13802">
    <property type="entry name" value="Gal_mutarotas_2"/>
    <property type="match status" value="1"/>
</dbReference>
<dbReference type="SUPFAM" id="SSF51011">
    <property type="entry name" value="Glycosyl hydrolase domain"/>
    <property type="match status" value="1"/>
</dbReference>
<dbReference type="Pfam" id="PF01055">
    <property type="entry name" value="Glyco_hydro_31_2nd"/>
    <property type="match status" value="1"/>
</dbReference>
<comment type="similarity">
    <text evidence="1 2">Belongs to the glycosyl hydrolase 31 family.</text>
</comment>
<dbReference type="PANTHER" id="PTHR43863">
    <property type="entry name" value="HYDROLASE, PUTATIVE (AFU_ORTHOLOGUE AFUA_1G03140)-RELATED"/>
    <property type="match status" value="1"/>
</dbReference>
<dbReference type="PANTHER" id="PTHR43863:SF2">
    <property type="entry name" value="MALTASE-GLUCOAMYLASE"/>
    <property type="match status" value="1"/>
</dbReference>
<protein>
    <submittedName>
        <fullName evidence="6">TIM-barrel domain-containing protein</fullName>
    </submittedName>
</protein>
<gene>
    <name evidence="6" type="ORF">ACEG43_05355</name>
</gene>
<dbReference type="Pfam" id="PF21365">
    <property type="entry name" value="Glyco_hydro_31_3rd"/>
    <property type="match status" value="1"/>
</dbReference>
<evidence type="ECO:0000313" key="7">
    <source>
        <dbReference type="Proteomes" id="UP001571476"/>
    </source>
</evidence>
<dbReference type="EMBL" id="JBGOSP010000002">
    <property type="protein sequence ID" value="MFA3835611.1"/>
    <property type="molecule type" value="Genomic_DNA"/>
</dbReference>
<dbReference type="InterPro" id="IPR017853">
    <property type="entry name" value="GH"/>
</dbReference>
<dbReference type="CDD" id="cd14752">
    <property type="entry name" value="GH31_N"/>
    <property type="match status" value="1"/>
</dbReference>
<dbReference type="Gene3D" id="2.60.40.1180">
    <property type="entry name" value="Golgi alpha-mannosidase II"/>
    <property type="match status" value="1"/>
</dbReference>
<evidence type="ECO:0000313" key="6">
    <source>
        <dbReference type="EMBL" id="MFA3835611.1"/>
    </source>
</evidence>
<dbReference type="InterPro" id="IPR011013">
    <property type="entry name" value="Gal_mutarotase_sf_dom"/>
</dbReference>
<evidence type="ECO:0000256" key="2">
    <source>
        <dbReference type="RuleBase" id="RU361185"/>
    </source>
</evidence>
<feature type="domain" description="Glycoside hydrolase family 31 TIM barrel" evidence="3">
    <location>
        <begin position="259"/>
        <end position="594"/>
    </location>
</feature>
<keyword evidence="2" id="KW-0326">Glycosidase</keyword>
<sequence length="696" mass="78217">MSETRRHDRAPLLSHWRNTLSTFREHDGGLEWRGQHESLRIEPWGPDAVRVRAALGPLHDDIPGALLGPPDTEAKIIVPDLTGLTVFKNGLGSPTDPVPPARLVNGRITAELTVDGVLRFVRTADGTELLAERPAHFWWPGTRVHTPVGHGYHRLEQNFQAYEAERLYGLGQRQHGLLDQKGTVIDLVQRNTEITIPFVLSSRGYGLLWNSPAVGRVEMVRTGTRWVADSARQIDYWITAGEQPADILRSYADATGHAPAFPDWATGFWQCKLRYRTQEELLQVVREYKRQGLPISVIVADFFHWTRLGDWKFDPAEWPDPAGMVRELDELGVKLMVSVWPSVNRSSENYDELERRGLFAANEFGTPAHATWIDKGADHRVMVSFYDPTNPDTRAYVWSKVQENYQRLGINLWWLDACEPEMKPGHPANLRYHAGHGQEVANLYPRENARLFHEGMAASGNTDGMSFSRSAWAGSQRYGTAVWSGDIGTDFSALRAQIAAGLNIGLSGIPWWTTDIGGFHGGDPDDPAYREVLVRWFQFGALCPIFRLHGFRLPWLPLGGGMTGGPNEVWSYGEEAYEIMRGYLELRERLRPYVAEQMATAAREGLPPMRPLFLEFPEDESAWTVADQFLLGPDLLVAPVTTAGATCREVYLPTGARWRCAWTDTTYEGGSRHTVDAPLDRIPLLLRDDVQLPVSA</sequence>
<dbReference type="Proteomes" id="UP001571476">
    <property type="component" value="Unassembled WGS sequence"/>
</dbReference>
<dbReference type="InterPro" id="IPR048395">
    <property type="entry name" value="Glyco_hydro_31_C"/>
</dbReference>